<comment type="function">
    <text evidence="17">Pore-forming protein that plays a central role in antigen cross-presentation in dendritic cells by mediating delivery of antigens for cross-presentation. Dendritic cells bridge innate and adaptive immunity by capturing exogenous antigens on MHC class-I molecules and presenting them to naive CD8(+) T-cells. Acts by forming a pore in antigen-containing compartments, promoting the release of antigens into the cytosol, enabling generation of MHCI:peptide complexes and T-cell priming.</text>
</comment>
<evidence type="ECO:0000256" key="4">
    <source>
        <dbReference type="ARBA" id="ARBA00022452"/>
    </source>
</evidence>
<sequence>MSLKPGSLLLKTMKEIASSFTVRVTLLALWLCGFCAVPDSSINECKKTVNVPVMGVLPGGGWDNLQNLDMGRVMNMSYSLCQTTEDGAYLLPDEVFTVPQKSTEMEISSELIKTWTDQKSTTARSINVEVSFTPSINGKFSAENQRMKEHQVKEDSYTSRTEVRNSMYNVKAHPGFTLDPTFKNRVTQIAIALENNATRQVSFLSETLVLDYGTHVITSISAGSSLMKEDYIRTSFVKQSNSHSVAFSASASFFNLVDDPTIQKLASTISKAIQCYYTVNTYPGCTKPGSPNYNYQANVDDESCDGRDKKS</sequence>
<keyword evidence="13" id="KW-1015">Disulfide bond</keyword>
<dbReference type="GO" id="GO:0045087">
    <property type="term" value="P:innate immune response"/>
    <property type="evidence" value="ECO:0007669"/>
    <property type="project" value="UniProtKB-KW"/>
</dbReference>
<evidence type="ECO:0000256" key="2">
    <source>
        <dbReference type="ARBA" id="ARBA00007256"/>
    </source>
</evidence>
<organism evidence="20 21">
    <name type="scientific">Albula goreensis</name>
    <dbReference type="NCBI Taxonomy" id="1534307"/>
    <lineage>
        <taxon>Eukaryota</taxon>
        <taxon>Metazoa</taxon>
        <taxon>Chordata</taxon>
        <taxon>Craniata</taxon>
        <taxon>Vertebrata</taxon>
        <taxon>Euteleostomi</taxon>
        <taxon>Actinopterygii</taxon>
        <taxon>Neopterygii</taxon>
        <taxon>Teleostei</taxon>
        <taxon>Albuliformes</taxon>
        <taxon>Albulidae</taxon>
        <taxon>Albula</taxon>
    </lineage>
</organism>
<comment type="function">
    <text evidence="18">Pore-forming protein involved in both innate and adaptive immunity. Plays a central role in antigen cross-presentation in dendritic cells by forming a pore in antigen-containing compartments, thereby promoting delivery of antigens for cross-presentation. Also involved in innate immune response following bacterial infection; shows antibacterial activity against a wide spectrum of Gram-positive, Gram-negative and acid-fast bacteria. Reduces the viability of the intracytosolic pathogen L.monocytogenes by inhibiting acidification of the phagocytic vacuole of host cells which restricts bacterial translocation from the vacuole to the cytosol. Required for the antibacterial activity of reactive oxygen species and nitric oxide.</text>
</comment>
<evidence type="ECO:0000256" key="11">
    <source>
        <dbReference type="ARBA" id="ARBA00023130"/>
    </source>
</evidence>
<evidence type="ECO:0000256" key="15">
    <source>
        <dbReference type="ARBA" id="ARBA00023329"/>
    </source>
</evidence>
<reference evidence="20" key="1">
    <citation type="submission" date="2021-01" db="EMBL/GenBank/DDBJ databases">
        <authorList>
            <person name="Zahm M."/>
            <person name="Roques C."/>
            <person name="Cabau C."/>
            <person name="Klopp C."/>
            <person name="Donnadieu C."/>
            <person name="Jouanno E."/>
            <person name="Lampietro C."/>
            <person name="Louis A."/>
            <person name="Herpin A."/>
            <person name="Echchiki A."/>
            <person name="Berthelot C."/>
            <person name="Parey E."/>
            <person name="Roest-Crollius H."/>
            <person name="Braasch I."/>
            <person name="Postlethwait J."/>
            <person name="Bobe J."/>
            <person name="Montfort J."/>
            <person name="Bouchez O."/>
            <person name="Begum T."/>
            <person name="Mejri S."/>
            <person name="Adams A."/>
            <person name="Chen W.-J."/>
            <person name="Guiguen Y."/>
        </authorList>
    </citation>
    <scope>NUCLEOTIDE SEQUENCE</scope>
    <source>
        <tissue evidence="20">Blood</tissue>
    </source>
</reference>
<evidence type="ECO:0000256" key="1">
    <source>
        <dbReference type="ARBA" id="ARBA00004265"/>
    </source>
</evidence>
<keyword evidence="5" id="KW-0399">Innate immunity</keyword>
<keyword evidence="9" id="KW-0391">Immunity</keyword>
<dbReference type="PANTHER" id="PTHR31463:SF4">
    <property type="entry name" value="MACROPHAGE-EXPRESSED GENE 1 PROTEIN"/>
    <property type="match status" value="1"/>
</dbReference>
<evidence type="ECO:0000256" key="10">
    <source>
        <dbReference type="ARBA" id="ARBA00022989"/>
    </source>
</evidence>
<dbReference type="GO" id="GO:0030670">
    <property type="term" value="C:phagocytic vesicle membrane"/>
    <property type="evidence" value="ECO:0007669"/>
    <property type="project" value="UniProtKB-SubCell"/>
</dbReference>
<comment type="similarity">
    <text evidence="2">Belongs to the MPEG1 family.</text>
</comment>
<dbReference type="PANTHER" id="PTHR31463">
    <property type="entry name" value="MACROPHAGE-EXPRESSED GENE 1 PROTEIN"/>
    <property type="match status" value="1"/>
</dbReference>
<keyword evidence="11" id="KW-1064">Adaptive immunity</keyword>
<comment type="caution">
    <text evidence="20">The sequence shown here is derived from an EMBL/GenBank/DDBJ whole genome shotgun (WGS) entry which is preliminary data.</text>
</comment>
<evidence type="ECO:0000256" key="13">
    <source>
        <dbReference type="ARBA" id="ARBA00023157"/>
    </source>
</evidence>
<accession>A0A8T3CVP6</accession>
<evidence type="ECO:0000259" key="19">
    <source>
        <dbReference type="Pfam" id="PF01823"/>
    </source>
</evidence>
<comment type="subcellular location">
    <subcellularLocation>
        <location evidence="1">Cytoplasmic vesicle</location>
        <location evidence="1">Phagosome membrane</location>
        <topology evidence="1">Multi-pass membrane protein</topology>
    </subcellularLocation>
</comment>
<dbReference type="InterPro" id="IPR039707">
    <property type="entry name" value="MPEG1"/>
</dbReference>
<evidence type="ECO:0000256" key="9">
    <source>
        <dbReference type="ARBA" id="ARBA00022859"/>
    </source>
</evidence>
<dbReference type="OrthoDB" id="5950457at2759"/>
<protein>
    <recommendedName>
        <fullName evidence="3">Macrophage-expressed gene 1 protein</fullName>
    </recommendedName>
    <alternativeName>
        <fullName evidence="16">Perforin-2</fullName>
    </alternativeName>
</protein>
<keyword evidence="10" id="KW-1133">Transmembrane helix</keyword>
<feature type="domain" description="MACPF" evidence="19">
    <location>
        <begin position="137"/>
        <end position="254"/>
    </location>
</feature>
<dbReference type="GO" id="GO:0002250">
    <property type="term" value="P:adaptive immune response"/>
    <property type="evidence" value="ECO:0007669"/>
    <property type="project" value="UniProtKB-KW"/>
</dbReference>
<keyword evidence="14" id="KW-0325">Glycoprotein</keyword>
<evidence type="ECO:0000256" key="7">
    <source>
        <dbReference type="ARBA" id="ARBA00022729"/>
    </source>
</evidence>
<evidence type="ECO:0000313" key="21">
    <source>
        <dbReference type="Proteomes" id="UP000829720"/>
    </source>
</evidence>
<keyword evidence="21" id="KW-1185">Reference proteome</keyword>
<evidence type="ECO:0000256" key="17">
    <source>
        <dbReference type="ARBA" id="ARBA00045657"/>
    </source>
</evidence>
<evidence type="ECO:0000256" key="6">
    <source>
        <dbReference type="ARBA" id="ARBA00022692"/>
    </source>
</evidence>
<proteinExistence type="inferred from homology"/>
<evidence type="ECO:0000256" key="14">
    <source>
        <dbReference type="ARBA" id="ARBA00023180"/>
    </source>
</evidence>
<dbReference type="EMBL" id="JAERUA010000019">
    <property type="protein sequence ID" value="KAI1886548.1"/>
    <property type="molecule type" value="Genomic_DNA"/>
</dbReference>
<dbReference type="GO" id="GO:0042742">
    <property type="term" value="P:defense response to bacterium"/>
    <property type="evidence" value="ECO:0007669"/>
    <property type="project" value="TreeGrafter"/>
</dbReference>
<dbReference type="InterPro" id="IPR020864">
    <property type="entry name" value="MACPF"/>
</dbReference>
<evidence type="ECO:0000256" key="5">
    <source>
        <dbReference type="ARBA" id="ARBA00022588"/>
    </source>
</evidence>
<gene>
    <name evidence="20" type="ORF">AGOR_G00196930</name>
</gene>
<dbReference type="AlphaFoldDB" id="A0A8T3CVP6"/>
<keyword evidence="7" id="KW-0732">Signal</keyword>
<evidence type="ECO:0000256" key="12">
    <source>
        <dbReference type="ARBA" id="ARBA00023136"/>
    </source>
</evidence>
<keyword evidence="8" id="KW-0832">Ubl conjugation</keyword>
<evidence type="ECO:0000256" key="18">
    <source>
        <dbReference type="ARBA" id="ARBA00045689"/>
    </source>
</evidence>
<dbReference type="Pfam" id="PF01823">
    <property type="entry name" value="MACPF"/>
    <property type="match status" value="1"/>
</dbReference>
<evidence type="ECO:0000256" key="3">
    <source>
        <dbReference type="ARBA" id="ARBA00021365"/>
    </source>
</evidence>
<keyword evidence="15" id="KW-0968">Cytoplasmic vesicle</keyword>
<name>A0A8T3CVP6_9TELE</name>
<evidence type="ECO:0000313" key="20">
    <source>
        <dbReference type="EMBL" id="KAI1886548.1"/>
    </source>
</evidence>
<dbReference type="Proteomes" id="UP000829720">
    <property type="component" value="Unassembled WGS sequence"/>
</dbReference>
<keyword evidence="4" id="KW-1134">Transmembrane beta strand</keyword>
<keyword evidence="12" id="KW-0472">Membrane</keyword>
<evidence type="ECO:0000256" key="16">
    <source>
        <dbReference type="ARBA" id="ARBA00030728"/>
    </source>
</evidence>
<keyword evidence="6" id="KW-0812">Transmembrane</keyword>
<evidence type="ECO:0000256" key="8">
    <source>
        <dbReference type="ARBA" id="ARBA00022843"/>
    </source>
</evidence>